<evidence type="ECO:0000313" key="8">
    <source>
        <dbReference type="Proteomes" id="UP000823046"/>
    </source>
</evidence>
<evidence type="ECO:0000256" key="1">
    <source>
        <dbReference type="ARBA" id="ARBA00022723"/>
    </source>
</evidence>
<evidence type="ECO:0000256" key="2">
    <source>
        <dbReference type="ARBA" id="ARBA00022771"/>
    </source>
</evidence>
<keyword evidence="3" id="KW-0862">Zinc</keyword>
<dbReference type="InterPro" id="IPR008913">
    <property type="entry name" value="Znf_CHY"/>
</dbReference>
<evidence type="ECO:0000313" key="7">
    <source>
        <dbReference type="EMBL" id="KAF8820721.1"/>
    </source>
</evidence>
<sequence>CGKSCDRCHTEVFVNYHPQFSFQNDSRIGSLDLFECALWDVQSGDCKVLCEQCNSETLFRAVKNGTVRDVTCRSCYAKLNFRFDKFATVETRRLQYSDESNTDGNRIENQLQRLNLEKQNTDRRKEKPKSIGVSIKIGTSLPGLGTCKHYKKSHRWLRFPCCLKVFPCDICHDAASDHPHEWARRMICGFCSKEQCYSSKQCSCGHAVTAKRSAFWEGGHGCRNTTFMNKKDNRKYKRPSSKAKVTPQKKKS</sequence>
<name>A0ABQ7J9Q0_9APIC</name>
<dbReference type="Pfam" id="PF05495">
    <property type="entry name" value="zf-CHY"/>
    <property type="match status" value="1"/>
</dbReference>
<reference evidence="7 8" key="1">
    <citation type="journal article" date="2020" name="bioRxiv">
        <title>Metabolic contributions of an alphaproteobacterial endosymbiont in the apicomplexan Cardiosporidium cionae.</title>
        <authorList>
            <person name="Hunter E.S."/>
            <person name="Paight C.J."/>
            <person name="Lane C.E."/>
        </authorList>
    </citation>
    <scope>NUCLEOTIDE SEQUENCE [LARGE SCALE GENOMIC DNA]</scope>
    <source>
        <strain evidence="7">ESH_2018</strain>
    </source>
</reference>
<comment type="caution">
    <text evidence="7">The sequence shown here is derived from an EMBL/GenBank/DDBJ whole genome shotgun (WGS) entry which is preliminary data.</text>
</comment>
<feature type="compositionally biased region" description="Basic residues" evidence="5">
    <location>
        <begin position="232"/>
        <end position="252"/>
    </location>
</feature>
<evidence type="ECO:0000256" key="5">
    <source>
        <dbReference type="SAM" id="MobiDB-lite"/>
    </source>
</evidence>
<evidence type="ECO:0000256" key="4">
    <source>
        <dbReference type="PROSITE-ProRule" id="PRU00601"/>
    </source>
</evidence>
<keyword evidence="1" id="KW-0479">Metal-binding</keyword>
<dbReference type="PROSITE" id="PS51266">
    <property type="entry name" value="ZF_CHY"/>
    <property type="match status" value="1"/>
</dbReference>
<accession>A0ABQ7J9Q0</accession>
<organism evidence="7 8">
    <name type="scientific">Cardiosporidium cionae</name>
    <dbReference type="NCBI Taxonomy" id="476202"/>
    <lineage>
        <taxon>Eukaryota</taxon>
        <taxon>Sar</taxon>
        <taxon>Alveolata</taxon>
        <taxon>Apicomplexa</taxon>
        <taxon>Aconoidasida</taxon>
        <taxon>Nephromycida</taxon>
        <taxon>Cardiosporidium</taxon>
    </lineage>
</organism>
<gene>
    <name evidence="7" type="ORF">IE077_002870</name>
</gene>
<evidence type="ECO:0000256" key="3">
    <source>
        <dbReference type="ARBA" id="ARBA00022833"/>
    </source>
</evidence>
<dbReference type="SUPFAM" id="SSF161219">
    <property type="entry name" value="CHY zinc finger-like"/>
    <property type="match status" value="1"/>
</dbReference>
<feature type="non-terminal residue" evidence="7">
    <location>
        <position position="1"/>
    </location>
</feature>
<proteinExistence type="predicted"/>
<dbReference type="InterPro" id="IPR037274">
    <property type="entry name" value="Znf_CHY_sf"/>
</dbReference>
<dbReference type="Proteomes" id="UP000823046">
    <property type="component" value="Unassembled WGS sequence"/>
</dbReference>
<dbReference type="EMBL" id="JADAQX010000316">
    <property type="protein sequence ID" value="KAF8820721.1"/>
    <property type="molecule type" value="Genomic_DNA"/>
</dbReference>
<evidence type="ECO:0000259" key="6">
    <source>
        <dbReference type="PROSITE" id="PS51266"/>
    </source>
</evidence>
<feature type="region of interest" description="Disordered" evidence="5">
    <location>
        <begin position="231"/>
        <end position="252"/>
    </location>
</feature>
<keyword evidence="2 4" id="KW-0863">Zinc-finger</keyword>
<protein>
    <submittedName>
        <fullName evidence="7">CHY zinc finger protein</fullName>
    </submittedName>
</protein>
<keyword evidence="8" id="KW-1185">Reference proteome</keyword>
<feature type="domain" description="CHY-type" evidence="6">
    <location>
        <begin position="140"/>
        <end position="206"/>
    </location>
</feature>